<dbReference type="AlphaFoldDB" id="A0A502EN76"/>
<dbReference type="EMBL" id="RCZP01000081">
    <property type="protein sequence ID" value="TPG37960.1"/>
    <property type="molecule type" value="Genomic_DNA"/>
</dbReference>
<evidence type="ECO:0000259" key="1">
    <source>
        <dbReference type="Pfam" id="PF12729"/>
    </source>
</evidence>
<proteinExistence type="predicted"/>
<comment type="caution">
    <text evidence="3">The sequence shown here is derived from an EMBL/GenBank/DDBJ whole genome shotgun (WGS) entry which is preliminary data.</text>
</comment>
<dbReference type="Proteomes" id="UP000317078">
    <property type="component" value="Unassembled WGS sequence"/>
</dbReference>
<dbReference type="EMBL" id="RCZP01000103">
    <property type="protein sequence ID" value="TPG36244.1"/>
    <property type="molecule type" value="Genomic_DNA"/>
</dbReference>
<evidence type="ECO:0000313" key="2">
    <source>
        <dbReference type="EMBL" id="TPG36244.1"/>
    </source>
</evidence>
<keyword evidence="4" id="KW-1185">Reference proteome</keyword>
<evidence type="ECO:0000313" key="3">
    <source>
        <dbReference type="EMBL" id="TPG37960.1"/>
    </source>
</evidence>
<feature type="non-terminal residue" evidence="3">
    <location>
        <position position="163"/>
    </location>
</feature>
<evidence type="ECO:0000313" key="4">
    <source>
        <dbReference type="Proteomes" id="UP000317078"/>
    </source>
</evidence>
<feature type="domain" description="Chemotaxis methyl-accepting receptor HlyB-like 4HB MCP" evidence="1">
    <location>
        <begin position="14"/>
        <end position="140"/>
    </location>
</feature>
<dbReference type="InterPro" id="IPR024478">
    <property type="entry name" value="HlyB_4HB_MCP"/>
</dbReference>
<accession>A0A502EN76</accession>
<protein>
    <recommendedName>
        <fullName evidence="1">Chemotaxis methyl-accepting receptor HlyB-like 4HB MCP domain-containing protein</fullName>
    </recommendedName>
</protein>
<organism evidence="3 4">
    <name type="scientific">Muricoccus nepalensis</name>
    <dbReference type="NCBI Taxonomy" id="1854500"/>
    <lineage>
        <taxon>Bacteria</taxon>
        <taxon>Pseudomonadati</taxon>
        <taxon>Pseudomonadota</taxon>
        <taxon>Alphaproteobacteria</taxon>
        <taxon>Acetobacterales</taxon>
        <taxon>Roseomonadaceae</taxon>
        <taxon>Muricoccus</taxon>
    </lineage>
</organism>
<dbReference type="Pfam" id="PF12729">
    <property type="entry name" value="4HB_MCP_1"/>
    <property type="match status" value="1"/>
</dbReference>
<name>A0A502EN76_9PROT</name>
<dbReference type="RefSeq" id="WP_194152379.1">
    <property type="nucleotide sequence ID" value="NZ_RCZP01000081.1"/>
</dbReference>
<reference evidence="3 4" key="1">
    <citation type="journal article" date="2019" name="Environ. Microbiol.">
        <title>Species interactions and distinct microbial communities in high Arctic permafrost affected cryosols are associated with the CH4 and CO2 gas fluxes.</title>
        <authorList>
            <person name="Altshuler I."/>
            <person name="Hamel J."/>
            <person name="Turney S."/>
            <person name="Magnuson E."/>
            <person name="Levesque R."/>
            <person name="Greer C."/>
            <person name="Whyte L.G."/>
        </authorList>
    </citation>
    <scope>NUCLEOTIDE SEQUENCE [LARGE SCALE GENOMIC DNA]</scope>
    <source>
        <strain evidence="3 4">S9.3B</strain>
    </source>
</reference>
<gene>
    <name evidence="3" type="ORF">EAH89_29680</name>
    <name evidence="2" type="ORF">EAH89_30430</name>
</gene>
<sequence>MLFFPALPALRSSLRNRLIAAFGLSFLALASLGGFAGWQLRQVNTAAVEIRDRWLPSVRVLGELRFATSHVRLNGARVLMTSEPEVRADALRRRAGFATDIEALRARYEALISSPGERRLYDAFAAAWAAYVAQDAPLLSGAAGDPAALQTFNTDLARLSIRA</sequence>